<reference evidence="13" key="3">
    <citation type="submission" date="2025-08" db="UniProtKB">
        <authorList>
            <consortium name="Ensembl"/>
        </authorList>
    </citation>
    <scope>IDENTIFICATION</scope>
</reference>
<evidence type="ECO:0000256" key="1">
    <source>
        <dbReference type="ARBA" id="ARBA00004251"/>
    </source>
</evidence>
<dbReference type="InterPro" id="IPR032356">
    <property type="entry name" value="IL17R_A/B_N"/>
</dbReference>
<evidence type="ECO:0000256" key="4">
    <source>
        <dbReference type="ARBA" id="ARBA00022729"/>
    </source>
</evidence>
<feature type="chain" id="PRO_5017315870" evidence="11">
    <location>
        <begin position="21"/>
        <end position="841"/>
    </location>
</feature>
<organism evidence="13 14">
    <name type="scientific">Astyanax mexicanus</name>
    <name type="common">Blind cave fish</name>
    <name type="synonym">Astyanax fasciatus mexicanus</name>
    <dbReference type="NCBI Taxonomy" id="7994"/>
    <lineage>
        <taxon>Eukaryota</taxon>
        <taxon>Metazoa</taxon>
        <taxon>Chordata</taxon>
        <taxon>Craniata</taxon>
        <taxon>Vertebrata</taxon>
        <taxon>Euteleostomi</taxon>
        <taxon>Actinopterygii</taxon>
        <taxon>Neopterygii</taxon>
        <taxon>Teleostei</taxon>
        <taxon>Ostariophysi</taxon>
        <taxon>Characiformes</taxon>
        <taxon>Characoidei</taxon>
        <taxon>Acestrorhamphidae</taxon>
        <taxon>Acestrorhamphinae</taxon>
        <taxon>Astyanax</taxon>
    </lineage>
</organism>
<dbReference type="PANTHER" id="PTHR15583:SF13">
    <property type="entry name" value="INTERLEUKIN-17 RECEPTOR A"/>
    <property type="match status" value="1"/>
</dbReference>
<reference evidence="14" key="2">
    <citation type="journal article" date="2014" name="Nat. Commun.">
        <title>The cavefish genome reveals candidate genes for eye loss.</title>
        <authorList>
            <person name="McGaugh S.E."/>
            <person name="Gross J.B."/>
            <person name="Aken B."/>
            <person name="Blin M."/>
            <person name="Borowsky R."/>
            <person name="Chalopin D."/>
            <person name="Hinaux H."/>
            <person name="Jeffery W.R."/>
            <person name="Keene A."/>
            <person name="Ma L."/>
            <person name="Minx P."/>
            <person name="Murphy D."/>
            <person name="O'Quin K.E."/>
            <person name="Retaux S."/>
            <person name="Rohner N."/>
            <person name="Searle S.M."/>
            <person name="Stahl B.A."/>
            <person name="Tabin C."/>
            <person name="Volff J.N."/>
            <person name="Yoshizawa M."/>
            <person name="Warren W.C."/>
        </authorList>
    </citation>
    <scope>NUCLEOTIDE SEQUENCE [LARGE SCALE GENOMIC DNA]</scope>
    <source>
        <strain evidence="14">female</strain>
    </source>
</reference>
<dbReference type="InterPro" id="IPR013568">
    <property type="entry name" value="SEFIR_dom"/>
</dbReference>
<dbReference type="GO" id="GO:0005886">
    <property type="term" value="C:plasma membrane"/>
    <property type="evidence" value="ECO:0007669"/>
    <property type="project" value="UniProtKB-SubCell"/>
</dbReference>
<evidence type="ECO:0000313" key="14">
    <source>
        <dbReference type="Proteomes" id="UP000018467"/>
    </source>
</evidence>
<evidence type="ECO:0000256" key="9">
    <source>
        <dbReference type="SAM" id="MobiDB-lite"/>
    </source>
</evidence>
<keyword evidence="5 10" id="KW-1133">Transmembrane helix</keyword>
<dbReference type="InterPro" id="IPR043046">
    <property type="entry name" value="IL17RA/B_FnIII-like_2_sf"/>
</dbReference>
<dbReference type="Pfam" id="PF08357">
    <property type="entry name" value="SEFIR"/>
    <property type="match status" value="1"/>
</dbReference>
<keyword evidence="2" id="KW-1003">Cell membrane</keyword>
<keyword evidence="6 10" id="KW-0472">Membrane</keyword>
<keyword evidence="7" id="KW-0675">Receptor</keyword>
<feature type="signal peptide" evidence="11">
    <location>
        <begin position="1"/>
        <end position="20"/>
    </location>
</feature>
<dbReference type="STRING" id="7994.ENSAMXP00000047904"/>
<dbReference type="FunCoup" id="A0A3B1K2P5">
    <property type="interactions" value="1331"/>
</dbReference>
<feature type="compositionally biased region" description="Polar residues" evidence="9">
    <location>
        <begin position="794"/>
        <end position="807"/>
    </location>
</feature>
<feature type="domain" description="SEFIR" evidence="12">
    <location>
        <begin position="392"/>
        <end position="548"/>
    </location>
</feature>
<dbReference type="Proteomes" id="UP000018467">
    <property type="component" value="Unassembled WGS sequence"/>
</dbReference>
<evidence type="ECO:0000256" key="3">
    <source>
        <dbReference type="ARBA" id="ARBA00022692"/>
    </source>
</evidence>
<dbReference type="Pfam" id="PF16578">
    <property type="entry name" value="IL17R_fnIII_D2"/>
    <property type="match status" value="1"/>
</dbReference>
<keyword evidence="4 11" id="KW-0732">Signal</keyword>
<dbReference type="PROSITE" id="PS51534">
    <property type="entry name" value="SEFIR"/>
    <property type="match status" value="1"/>
</dbReference>
<dbReference type="GeneTree" id="ENSGT00940000159018"/>
<dbReference type="Bgee" id="ENSAMXG00000011463">
    <property type="expression patterns" value="Expressed in zone of skin and 14 other cell types or tissues"/>
</dbReference>
<dbReference type="InParanoid" id="A0A3B1K2P5"/>
<dbReference type="Gene3D" id="2.60.40.2150">
    <property type="entry name" value="Interleukin-17 receptor A/B, fibronectin-III-like domain 2"/>
    <property type="match status" value="1"/>
</dbReference>
<dbReference type="Pfam" id="PF16556">
    <property type="entry name" value="IL17R_fnIII_D1"/>
    <property type="match status" value="1"/>
</dbReference>
<name>A0A3B1K2P5_ASTMX</name>
<feature type="region of interest" description="Disordered" evidence="9">
    <location>
        <begin position="760"/>
        <end position="811"/>
    </location>
</feature>
<evidence type="ECO:0000313" key="13">
    <source>
        <dbReference type="Ensembl" id="ENSAMXP00000047904.1"/>
    </source>
</evidence>
<evidence type="ECO:0000256" key="8">
    <source>
        <dbReference type="ARBA" id="ARBA00023180"/>
    </source>
</evidence>
<dbReference type="PANTHER" id="PTHR15583">
    <property type="entry name" value="INTERLEUKIN-17 RECEPTOR"/>
    <property type="match status" value="1"/>
</dbReference>
<dbReference type="Gene3D" id="3.40.50.11530">
    <property type="match status" value="1"/>
</dbReference>
<evidence type="ECO:0000256" key="5">
    <source>
        <dbReference type="ARBA" id="ARBA00022989"/>
    </source>
</evidence>
<dbReference type="FunFam" id="3.40.50.11530:FF:000002">
    <property type="entry name" value="Interleukin 17 receptor A"/>
    <property type="match status" value="1"/>
</dbReference>
<protein>
    <submittedName>
        <fullName evidence="13">Interleukin 17 receptor A</fullName>
    </submittedName>
</protein>
<proteinExistence type="predicted"/>
<evidence type="ECO:0000256" key="2">
    <source>
        <dbReference type="ARBA" id="ARBA00022475"/>
    </source>
</evidence>
<feature type="transmembrane region" description="Helical" evidence="10">
    <location>
        <begin position="342"/>
        <end position="364"/>
    </location>
</feature>
<comment type="subcellular location">
    <subcellularLocation>
        <location evidence="1">Cell membrane</location>
        <topology evidence="1">Single-pass type I membrane protein</topology>
    </subcellularLocation>
</comment>
<reference evidence="13" key="4">
    <citation type="submission" date="2025-09" db="UniProtKB">
        <authorList>
            <consortium name="Ensembl"/>
        </authorList>
    </citation>
    <scope>IDENTIFICATION</scope>
</reference>
<reference evidence="14" key="1">
    <citation type="submission" date="2013-03" db="EMBL/GenBank/DDBJ databases">
        <authorList>
            <person name="Jeffery W."/>
            <person name="Warren W."/>
            <person name="Wilson R.K."/>
        </authorList>
    </citation>
    <scope>NUCLEOTIDE SEQUENCE</scope>
    <source>
        <strain evidence="14">female</strain>
    </source>
</reference>
<dbReference type="InterPro" id="IPR038683">
    <property type="entry name" value="IL17RA/B_FnIII-like_1_sf"/>
</dbReference>
<accession>A0A3B1K2P5</accession>
<dbReference type="InterPro" id="IPR039465">
    <property type="entry name" value="IL-17_rcpt-like"/>
</dbReference>
<dbReference type="GO" id="GO:0030368">
    <property type="term" value="F:interleukin-17 receptor activity"/>
    <property type="evidence" value="ECO:0007669"/>
    <property type="project" value="InterPro"/>
</dbReference>
<evidence type="ECO:0000256" key="11">
    <source>
        <dbReference type="SAM" id="SignalP"/>
    </source>
</evidence>
<dbReference type="Gene3D" id="2.60.40.2160">
    <property type="entry name" value="Interleukin-17 receptor A/B, fibronectin-III-like domain 1"/>
    <property type="match status" value="1"/>
</dbReference>
<keyword evidence="14" id="KW-1185">Reference proteome</keyword>
<keyword evidence="8" id="KW-0325">Glycoprotein</keyword>
<evidence type="ECO:0000256" key="6">
    <source>
        <dbReference type="ARBA" id="ARBA00023136"/>
    </source>
</evidence>
<sequence>MALLYLRAALFLCFLSQSSALRVLNSSELRCALEDVPCKAEFNNCFYEEWMKQQDYTPSAPRDLRAKWDVRVDENGDLVPVIVAQWNAMDDGSIFFLKGNQLQVMKLDTSEHLCIQNTLSEGLSGMRSPTNELWPFFVDQMVVDPGFNYSVSISNLPKPNSGQSNYDIRTFVAVPGELMKVNVNQVHQYTQQIQQNIVKLLKMLFKLIYIYLSMTTDCSHPVVQKTKFCIETGSFWQPNITMKRTGADDRTLLVSFNTGELSENYYVFVRCGDDKHRKQILNKDKMSLLNITFDLDAWPHTCCKFSVQIQPFFTKCKNDCTRKNRFFNICPEAPAPLKESKMWLVFAGLFLLFSGLVVFAACLCRRKQQRNRLENEPLIILPTPSHPVPPHTHSVLILYSRDHPKYTDIVLKLCAFLRAKCGIQVYLDLLDTTSVGVMGRLQWTEQHMRLIEQTSNKVLVLCSRGVQAKWGAMCGGPRVYLREDVQSPMGDMLTLALQLITPDMQHPASYGKYLVAYFDDICGEQDVPSMLDVAVKYKLMKHFETLYFRILDREQYQPGKINTIEGLGIDEYFNCDSGKALKDAIEIFQAYQVENPDWFEEECCDSEDEVIAAESIPFIDENIPPVLTCEPVINIGPPVLKHGVEIHPIDLTEDVRTSEIPNLNLDVEEPSMLGIQPVLSQVYSIYPSVEPPPGIHTSGVYPALIDTHSCLLAEPALHELLPPNQNELYVKDYLPPDDCERRSVDAMEALQQLQLSLMSSQIPAPPPSMVDHNQPEERDESEMEEASGKRQSRWSDQGYSSRDSNSNVREEPPAFSLADLAKLQEVLYLNSPISSGFCTET</sequence>
<dbReference type="Ensembl" id="ENSAMXT00000033265.1">
    <property type="protein sequence ID" value="ENSAMXP00000047904.1"/>
    <property type="gene ID" value="ENSAMXG00000011463.2"/>
</dbReference>
<evidence type="ECO:0000256" key="7">
    <source>
        <dbReference type="ARBA" id="ARBA00023170"/>
    </source>
</evidence>
<evidence type="ECO:0000259" key="12">
    <source>
        <dbReference type="PROSITE" id="PS51534"/>
    </source>
</evidence>
<keyword evidence="3 10" id="KW-0812">Transmembrane</keyword>
<dbReference type="AlphaFoldDB" id="A0A3B1K2P5"/>
<evidence type="ECO:0000256" key="10">
    <source>
        <dbReference type="SAM" id="Phobius"/>
    </source>
</evidence>